<keyword evidence="1" id="KW-0812">Transmembrane</keyword>
<name>A0A2M7G9A0_9BACT</name>
<keyword evidence="1" id="KW-0472">Membrane</keyword>
<dbReference type="Pfam" id="PF13400">
    <property type="entry name" value="Tad"/>
    <property type="match status" value="1"/>
</dbReference>
<gene>
    <name evidence="3" type="ORF">COW36_05105</name>
</gene>
<dbReference type="EMBL" id="PFFQ01000012">
    <property type="protein sequence ID" value="PIW18675.1"/>
    <property type="molecule type" value="Genomic_DNA"/>
</dbReference>
<evidence type="ECO:0000313" key="3">
    <source>
        <dbReference type="EMBL" id="PIW18675.1"/>
    </source>
</evidence>
<evidence type="ECO:0000256" key="1">
    <source>
        <dbReference type="SAM" id="Phobius"/>
    </source>
</evidence>
<dbReference type="Proteomes" id="UP000231019">
    <property type="component" value="Unassembled WGS sequence"/>
</dbReference>
<keyword evidence="1" id="KW-1133">Transmembrane helix</keyword>
<proteinExistence type="predicted"/>
<dbReference type="AlphaFoldDB" id="A0A2M7G9A0"/>
<feature type="domain" description="Putative Flp pilus-assembly TadG-like N-terminal" evidence="2">
    <location>
        <begin position="12"/>
        <end position="57"/>
    </location>
</feature>
<sequence length="299" mass="32791">MKQRLPLRSQKGQAIPYVAFLILILSAAALLIFDIGRMINARIQAQNAADAAALAAVSVKVSKHHVDTLLRAAMSQEAMIAQAEVRAAQAVALRAFLKGSSVVVPVDPVNPPPNNPLQGAFKDLGDRYRAHTNLAYKHAVKLHRERLGLQAWYQWLDQNAATAVLEAARTAYAANLQGYDNLSDQALRDNLEQELNALEDLPENRSLPAIDGFIYSEDAASRNGTFGKTFLELTTRTVSSQAGTALLNYLKQYELRSSAAAQLMRQSGNTPLSPISFLAMNWYSPRLMAIEDNPREVGH</sequence>
<feature type="transmembrane region" description="Helical" evidence="1">
    <location>
        <begin position="14"/>
        <end position="33"/>
    </location>
</feature>
<organism evidence="3 4">
    <name type="scientific">bacterium (Candidatus Blackallbacteria) CG17_big_fil_post_rev_8_21_14_2_50_48_46</name>
    <dbReference type="NCBI Taxonomy" id="2014261"/>
    <lineage>
        <taxon>Bacteria</taxon>
        <taxon>Candidatus Blackallbacteria</taxon>
    </lineage>
</organism>
<protein>
    <recommendedName>
        <fullName evidence="2">Putative Flp pilus-assembly TadG-like N-terminal domain-containing protein</fullName>
    </recommendedName>
</protein>
<evidence type="ECO:0000259" key="2">
    <source>
        <dbReference type="Pfam" id="PF13400"/>
    </source>
</evidence>
<reference evidence="3 4" key="1">
    <citation type="submission" date="2017-09" db="EMBL/GenBank/DDBJ databases">
        <title>Depth-based differentiation of microbial function through sediment-hosted aquifers and enrichment of novel symbionts in the deep terrestrial subsurface.</title>
        <authorList>
            <person name="Probst A.J."/>
            <person name="Ladd B."/>
            <person name="Jarett J.K."/>
            <person name="Geller-Mcgrath D.E."/>
            <person name="Sieber C.M."/>
            <person name="Emerson J.B."/>
            <person name="Anantharaman K."/>
            <person name="Thomas B.C."/>
            <person name="Malmstrom R."/>
            <person name="Stieglmeier M."/>
            <person name="Klingl A."/>
            <person name="Woyke T."/>
            <person name="Ryan C.M."/>
            <person name="Banfield J.F."/>
        </authorList>
    </citation>
    <scope>NUCLEOTIDE SEQUENCE [LARGE SCALE GENOMIC DNA]</scope>
    <source>
        <strain evidence="3">CG17_big_fil_post_rev_8_21_14_2_50_48_46</strain>
    </source>
</reference>
<accession>A0A2M7G9A0</accession>
<dbReference type="InterPro" id="IPR028087">
    <property type="entry name" value="Tad_N"/>
</dbReference>
<evidence type="ECO:0000313" key="4">
    <source>
        <dbReference type="Proteomes" id="UP000231019"/>
    </source>
</evidence>
<comment type="caution">
    <text evidence="3">The sequence shown here is derived from an EMBL/GenBank/DDBJ whole genome shotgun (WGS) entry which is preliminary data.</text>
</comment>